<evidence type="ECO:0000256" key="1">
    <source>
        <dbReference type="SAM" id="SignalP"/>
    </source>
</evidence>
<name>A0A9W4XLI5_9PLEO</name>
<gene>
    <name evidence="2" type="ORF">PDIGIT_LOCUS9123</name>
</gene>
<keyword evidence="3" id="KW-1185">Reference proteome</keyword>
<dbReference type="AlphaFoldDB" id="A0A9W4XLI5"/>
<feature type="chain" id="PRO_5040888033" evidence="1">
    <location>
        <begin position="17"/>
        <end position="139"/>
    </location>
</feature>
<evidence type="ECO:0000313" key="3">
    <source>
        <dbReference type="Proteomes" id="UP001152607"/>
    </source>
</evidence>
<sequence>MKLILTLSALMASTLAAAAGREQTSMLTLRLHSTISTHYETTQQVPNKASGALLHIAVGTNLSLDHAPLRIQGIEIANIHEGMDLSSPPRFVKEDSEDVVCKAQIGWSSKGVEFKLNRRVVALNEGDMENVTGLSCWLA</sequence>
<protein>
    <submittedName>
        <fullName evidence="2">Uncharacterized protein</fullName>
    </submittedName>
</protein>
<keyword evidence="1" id="KW-0732">Signal</keyword>
<organism evidence="2 3">
    <name type="scientific">Periconia digitata</name>
    <dbReference type="NCBI Taxonomy" id="1303443"/>
    <lineage>
        <taxon>Eukaryota</taxon>
        <taxon>Fungi</taxon>
        <taxon>Dikarya</taxon>
        <taxon>Ascomycota</taxon>
        <taxon>Pezizomycotina</taxon>
        <taxon>Dothideomycetes</taxon>
        <taxon>Pleosporomycetidae</taxon>
        <taxon>Pleosporales</taxon>
        <taxon>Massarineae</taxon>
        <taxon>Periconiaceae</taxon>
        <taxon>Periconia</taxon>
    </lineage>
</organism>
<evidence type="ECO:0000313" key="2">
    <source>
        <dbReference type="EMBL" id="CAI6336033.1"/>
    </source>
</evidence>
<proteinExistence type="predicted"/>
<feature type="signal peptide" evidence="1">
    <location>
        <begin position="1"/>
        <end position="16"/>
    </location>
</feature>
<dbReference type="Proteomes" id="UP001152607">
    <property type="component" value="Unassembled WGS sequence"/>
</dbReference>
<dbReference type="EMBL" id="CAOQHR010000006">
    <property type="protein sequence ID" value="CAI6336033.1"/>
    <property type="molecule type" value="Genomic_DNA"/>
</dbReference>
<comment type="caution">
    <text evidence="2">The sequence shown here is derived from an EMBL/GenBank/DDBJ whole genome shotgun (WGS) entry which is preliminary data.</text>
</comment>
<reference evidence="2" key="1">
    <citation type="submission" date="2023-01" db="EMBL/GenBank/DDBJ databases">
        <authorList>
            <person name="Van Ghelder C."/>
            <person name="Rancurel C."/>
        </authorList>
    </citation>
    <scope>NUCLEOTIDE SEQUENCE</scope>
    <source>
        <strain evidence="2">CNCM I-4278</strain>
    </source>
</reference>
<dbReference type="OrthoDB" id="3775905at2759"/>
<accession>A0A9W4XLI5</accession>